<feature type="domain" description="Phosphatidic acid phosphatase type 2/haloperoxidase" evidence="2">
    <location>
        <begin position="87"/>
        <end position="195"/>
    </location>
</feature>
<protein>
    <submittedName>
        <fullName evidence="3">Phosphatase PAP2 family protein</fullName>
    </submittedName>
</protein>
<dbReference type="Pfam" id="PF01569">
    <property type="entry name" value="PAP2"/>
    <property type="match status" value="1"/>
</dbReference>
<feature type="transmembrane region" description="Helical" evidence="1">
    <location>
        <begin position="180"/>
        <end position="198"/>
    </location>
</feature>
<keyword evidence="1" id="KW-0812">Transmembrane</keyword>
<dbReference type="InterPro" id="IPR000326">
    <property type="entry name" value="PAP2/HPO"/>
</dbReference>
<feature type="transmembrane region" description="Helical" evidence="1">
    <location>
        <begin position="89"/>
        <end position="106"/>
    </location>
</feature>
<feature type="transmembrane region" description="Helical" evidence="1">
    <location>
        <begin position="6"/>
        <end position="26"/>
    </location>
</feature>
<dbReference type="InterPro" id="IPR036938">
    <property type="entry name" value="PAP2/HPO_sf"/>
</dbReference>
<name>A0ABS8B6L4_9ACTN</name>
<accession>A0ABS8B6L4</accession>
<comment type="caution">
    <text evidence="3">The sequence shown here is derived from an EMBL/GenBank/DDBJ whole genome shotgun (WGS) entry which is preliminary data.</text>
</comment>
<keyword evidence="1" id="KW-0472">Membrane</keyword>
<evidence type="ECO:0000313" key="3">
    <source>
        <dbReference type="EMBL" id="MCB5180211.1"/>
    </source>
</evidence>
<gene>
    <name evidence="3" type="ORF">LG632_12570</name>
</gene>
<sequence length="217" mass="22956">MHSRPVRLTALVSTVLAVVLTVLVVLRPRALLTADARIAEILHAHAVAHPGWVAVVRVLSDWVWDPWTMRVLAALAVAWLLLRGQRELAVRWLAATVAAALVSQGLKALVGRPRPLWPDPVASAEYAAYPSGHALTAAAVCVLLLALFPRSRPVRLAVVVSVVGVGLTRIYLGVHWSSDVVGGWLLGTVVALVALGGARRPAPVEVPSSPAAGQPRS</sequence>
<dbReference type="RefSeq" id="WP_226727089.1">
    <property type="nucleotide sequence ID" value="NZ_JAJAUY010000037.1"/>
</dbReference>
<dbReference type="PANTHER" id="PTHR14969:SF13">
    <property type="entry name" value="AT30094P"/>
    <property type="match status" value="1"/>
</dbReference>
<keyword evidence="4" id="KW-1185">Reference proteome</keyword>
<organism evidence="3 4">
    <name type="scientific">Streptomyces antimicrobicus</name>
    <dbReference type="NCBI Taxonomy" id="2883108"/>
    <lineage>
        <taxon>Bacteria</taxon>
        <taxon>Bacillati</taxon>
        <taxon>Actinomycetota</taxon>
        <taxon>Actinomycetes</taxon>
        <taxon>Kitasatosporales</taxon>
        <taxon>Streptomycetaceae</taxon>
        <taxon>Streptomyces</taxon>
    </lineage>
</organism>
<proteinExistence type="predicted"/>
<feature type="transmembrane region" description="Helical" evidence="1">
    <location>
        <begin position="66"/>
        <end position="82"/>
    </location>
</feature>
<dbReference type="Proteomes" id="UP001199054">
    <property type="component" value="Unassembled WGS sequence"/>
</dbReference>
<evidence type="ECO:0000259" key="2">
    <source>
        <dbReference type="SMART" id="SM00014"/>
    </source>
</evidence>
<keyword evidence="1" id="KW-1133">Transmembrane helix</keyword>
<dbReference type="EMBL" id="JAJAUY010000037">
    <property type="protein sequence ID" value="MCB5180211.1"/>
    <property type="molecule type" value="Genomic_DNA"/>
</dbReference>
<feature type="transmembrane region" description="Helical" evidence="1">
    <location>
        <begin position="126"/>
        <end position="147"/>
    </location>
</feature>
<dbReference type="SMART" id="SM00014">
    <property type="entry name" value="acidPPc"/>
    <property type="match status" value="1"/>
</dbReference>
<evidence type="ECO:0000256" key="1">
    <source>
        <dbReference type="SAM" id="Phobius"/>
    </source>
</evidence>
<dbReference type="SUPFAM" id="SSF48317">
    <property type="entry name" value="Acid phosphatase/Vanadium-dependent haloperoxidase"/>
    <property type="match status" value="1"/>
</dbReference>
<evidence type="ECO:0000313" key="4">
    <source>
        <dbReference type="Proteomes" id="UP001199054"/>
    </source>
</evidence>
<dbReference type="PANTHER" id="PTHR14969">
    <property type="entry name" value="SPHINGOSINE-1-PHOSPHATE PHOSPHOHYDROLASE"/>
    <property type="match status" value="1"/>
</dbReference>
<reference evidence="3 4" key="1">
    <citation type="submission" date="2021-10" db="EMBL/GenBank/DDBJ databases">
        <title>Streptomyces sp. strain SMC 277, a novel streptomycete isolated from soil.</title>
        <authorList>
            <person name="Chanama M."/>
        </authorList>
    </citation>
    <scope>NUCLEOTIDE SEQUENCE [LARGE SCALE GENOMIC DNA]</scope>
    <source>
        <strain evidence="3 4">SMC 277</strain>
    </source>
</reference>
<dbReference type="Gene3D" id="1.20.144.10">
    <property type="entry name" value="Phosphatidic acid phosphatase type 2/haloperoxidase"/>
    <property type="match status" value="1"/>
</dbReference>
<feature type="transmembrane region" description="Helical" evidence="1">
    <location>
        <begin position="154"/>
        <end position="174"/>
    </location>
</feature>